<dbReference type="InParanoid" id="A0A1W4WI93"/>
<dbReference type="Proteomes" id="UP000192223">
    <property type="component" value="Unplaced"/>
</dbReference>
<accession>A0A1W4WI93</accession>
<gene>
    <name evidence="5" type="primary">LOC108733232</name>
</gene>
<keyword evidence="4" id="KW-1185">Reference proteome</keyword>
<dbReference type="KEGG" id="apln:108733232"/>
<dbReference type="OrthoDB" id="6768927at2759"/>
<evidence type="ECO:0000259" key="3">
    <source>
        <dbReference type="PROSITE" id="PS50157"/>
    </source>
</evidence>
<organism evidence="4 5">
    <name type="scientific">Agrilus planipennis</name>
    <name type="common">Emerald ash borer</name>
    <name type="synonym">Agrilus marcopoli</name>
    <dbReference type="NCBI Taxonomy" id="224129"/>
    <lineage>
        <taxon>Eukaryota</taxon>
        <taxon>Metazoa</taxon>
        <taxon>Ecdysozoa</taxon>
        <taxon>Arthropoda</taxon>
        <taxon>Hexapoda</taxon>
        <taxon>Insecta</taxon>
        <taxon>Pterygota</taxon>
        <taxon>Neoptera</taxon>
        <taxon>Endopterygota</taxon>
        <taxon>Coleoptera</taxon>
        <taxon>Polyphaga</taxon>
        <taxon>Elateriformia</taxon>
        <taxon>Buprestoidea</taxon>
        <taxon>Buprestidae</taxon>
        <taxon>Agrilinae</taxon>
        <taxon>Agrilus</taxon>
    </lineage>
</organism>
<evidence type="ECO:0000256" key="2">
    <source>
        <dbReference type="SAM" id="MobiDB-lite"/>
    </source>
</evidence>
<evidence type="ECO:0000313" key="4">
    <source>
        <dbReference type="Proteomes" id="UP000192223"/>
    </source>
</evidence>
<feature type="domain" description="C2H2-type" evidence="3">
    <location>
        <begin position="83"/>
        <end position="110"/>
    </location>
</feature>
<dbReference type="AlphaFoldDB" id="A0A1W4WI93"/>
<dbReference type="PROSITE" id="PS50157">
    <property type="entry name" value="ZINC_FINGER_C2H2_2"/>
    <property type="match status" value="2"/>
</dbReference>
<keyword evidence="1" id="KW-0862">Zinc</keyword>
<protein>
    <submittedName>
        <fullName evidence="5">Uncharacterized protein LOC108733232</fullName>
    </submittedName>
</protein>
<reference evidence="5" key="1">
    <citation type="submission" date="2025-08" db="UniProtKB">
        <authorList>
            <consortium name="RefSeq"/>
        </authorList>
    </citation>
    <scope>IDENTIFICATION</scope>
    <source>
        <tissue evidence="5">Entire body</tissue>
    </source>
</reference>
<feature type="region of interest" description="Disordered" evidence="2">
    <location>
        <begin position="1"/>
        <end position="31"/>
    </location>
</feature>
<dbReference type="GO" id="GO:0008270">
    <property type="term" value="F:zinc ion binding"/>
    <property type="evidence" value="ECO:0007669"/>
    <property type="project" value="UniProtKB-KW"/>
</dbReference>
<dbReference type="SUPFAM" id="SSF57667">
    <property type="entry name" value="beta-beta-alpha zinc fingers"/>
    <property type="match status" value="1"/>
</dbReference>
<evidence type="ECO:0000313" key="5">
    <source>
        <dbReference type="RefSeq" id="XP_018319823.1"/>
    </source>
</evidence>
<dbReference type="PROSITE" id="PS00028">
    <property type="entry name" value="ZINC_FINGER_C2H2_1"/>
    <property type="match status" value="1"/>
</dbReference>
<evidence type="ECO:0000256" key="1">
    <source>
        <dbReference type="PROSITE-ProRule" id="PRU00042"/>
    </source>
</evidence>
<feature type="domain" description="C2H2-type" evidence="3">
    <location>
        <begin position="117"/>
        <end position="145"/>
    </location>
</feature>
<dbReference type="InterPro" id="IPR036236">
    <property type="entry name" value="Znf_C2H2_sf"/>
</dbReference>
<feature type="region of interest" description="Disordered" evidence="2">
    <location>
        <begin position="444"/>
        <end position="467"/>
    </location>
</feature>
<dbReference type="GeneID" id="108733232"/>
<proteinExistence type="predicted"/>
<sequence length="467" mass="53249">MSTDNETARGGMGSPPTRQLRPRPGQREIEIPGSSSDLLLELPFTDRVCSVCLHTARGNFMAFSLRDEVRHVSEVHPNLRPVYKCTNCQKTYRSKHAAECHMPKCTGPTPPLEGDVFKCDSCGKEFKTKREISQHEVHEHPLVRNEARAAGTERNKEMRDRRGEKFRVFSPQEVALMLDLEIRFQNERHIAKCMEQFLPNKTLKQIRDKRTMESYKRRRDEVLSRARRERQDAGGEEPQLESEAATEIPVSPPPDSDSAEPAWRPKVPEIVVIETDPDSPTDLSVYVSKAVSSGSAAIVQLLRDALQYALELQGAVPQAHLDHIYECVLTYLLAGTGKGGRKQKHPKKRARDRNAYRRYVYARTQDLYKKNPGLLAKYVREDVRWYGDTNQIEENDIRQLYQELWGTESVVQLPHIDGDPVPPIELDDILRPFTAKEIRARISKTKSDSAAVPDGLRKGRQSVSFME</sequence>
<dbReference type="Gene3D" id="3.30.160.60">
    <property type="entry name" value="Classic Zinc Finger"/>
    <property type="match status" value="1"/>
</dbReference>
<feature type="compositionally biased region" description="Basic and acidic residues" evidence="2">
    <location>
        <begin position="208"/>
        <end position="233"/>
    </location>
</feature>
<keyword evidence="1" id="KW-0863">Zinc-finger</keyword>
<feature type="region of interest" description="Disordered" evidence="2">
    <location>
        <begin position="208"/>
        <end position="263"/>
    </location>
</feature>
<name>A0A1W4WI93_AGRPL</name>
<dbReference type="RefSeq" id="XP_018319823.1">
    <property type="nucleotide sequence ID" value="XM_018464321.1"/>
</dbReference>
<dbReference type="InterPro" id="IPR013087">
    <property type="entry name" value="Znf_C2H2_type"/>
</dbReference>
<keyword evidence="1" id="KW-0479">Metal-binding</keyword>